<evidence type="ECO:0000256" key="6">
    <source>
        <dbReference type="PROSITE-ProRule" id="PRU00221"/>
    </source>
</evidence>
<keyword evidence="3" id="KW-0677">Repeat</keyword>
<evidence type="ECO:0000256" key="4">
    <source>
        <dbReference type="ARBA" id="ARBA00023015"/>
    </source>
</evidence>
<evidence type="ECO:0000256" key="3">
    <source>
        <dbReference type="ARBA" id="ARBA00022737"/>
    </source>
</evidence>
<organism evidence="8 9">
    <name type="scientific">Basidiobolus ranarum</name>
    <dbReference type="NCBI Taxonomy" id="34480"/>
    <lineage>
        <taxon>Eukaryota</taxon>
        <taxon>Fungi</taxon>
        <taxon>Fungi incertae sedis</taxon>
        <taxon>Zoopagomycota</taxon>
        <taxon>Entomophthoromycotina</taxon>
        <taxon>Basidiobolomycetes</taxon>
        <taxon>Basidiobolales</taxon>
        <taxon>Basidiobolaceae</taxon>
        <taxon>Basidiobolus</taxon>
    </lineage>
</organism>
<proteinExistence type="inferred from homology"/>
<dbReference type="SMART" id="SM00320">
    <property type="entry name" value="WD40"/>
    <property type="match status" value="7"/>
</dbReference>
<comment type="caution">
    <text evidence="8">The sequence shown here is derived from an EMBL/GenBank/DDBJ whole genome shotgun (WGS) entry which is preliminary data.</text>
</comment>
<evidence type="ECO:0000256" key="2">
    <source>
        <dbReference type="ARBA" id="ARBA00022574"/>
    </source>
</evidence>
<feature type="region of interest" description="Disordered" evidence="7">
    <location>
        <begin position="1"/>
        <end position="29"/>
    </location>
</feature>
<keyword evidence="2 6" id="KW-0853">WD repeat</keyword>
<sequence length="431" mass="48715">MTADLERPLKRSRTSTPTSINDIESDEDFTDSISSLKSEELEEMPVQTEVVSEVLTKDQQQEKIFKNLRLRRIVKENHGREINQISFHLNEKNYTAPFGIDLNKTFDKRGAVERDDGDTSNILASVGDTQANIYDNEHCGDHLDIMSHFLLSEDRNGKATASQELFTCCWLHRDDDALLAVAGQDSYIHILSVACSKELRKLEGHTGAITDLQVSPKDDQHILSASKDGTVRLWHVDSEKCLCVYNVKASVVCFNPSGTSFLTGGYNGDIREWTIPDLTETSELQYIDQGVLKMSGKKHHGGCIDCMKYIGSNILSKSVNGKAELWNSDTLEVVKTFHLRNSAHNRCRFDVSMDNKFFCVGSSVGAVYIYNIETGKMVTELRHRRSTKAVRCCVFSRDCRNVVCAGEDSFIWRYDYVDDETLKEWTSKKST</sequence>
<name>A0ABR2VZL1_9FUNG</name>
<evidence type="ECO:0000256" key="7">
    <source>
        <dbReference type="SAM" id="MobiDB-lite"/>
    </source>
</evidence>
<dbReference type="SUPFAM" id="SSF50978">
    <property type="entry name" value="WD40 repeat-like"/>
    <property type="match status" value="1"/>
</dbReference>
<comment type="similarity">
    <text evidence="1">Belongs to the WD repeat ESC family.</text>
</comment>
<evidence type="ECO:0000313" key="8">
    <source>
        <dbReference type="EMBL" id="KAK9711505.1"/>
    </source>
</evidence>
<evidence type="ECO:0000313" key="9">
    <source>
        <dbReference type="Proteomes" id="UP001479436"/>
    </source>
</evidence>
<dbReference type="Pfam" id="PF00400">
    <property type="entry name" value="WD40"/>
    <property type="match status" value="3"/>
</dbReference>
<evidence type="ECO:0000256" key="1">
    <source>
        <dbReference type="ARBA" id="ARBA00008075"/>
    </source>
</evidence>
<dbReference type="PROSITE" id="PS50082">
    <property type="entry name" value="WD_REPEATS_2"/>
    <property type="match status" value="1"/>
</dbReference>
<keyword evidence="5" id="KW-0804">Transcription</keyword>
<reference evidence="8 9" key="1">
    <citation type="submission" date="2023-04" db="EMBL/GenBank/DDBJ databases">
        <title>Genome of Basidiobolus ranarum AG-B5.</title>
        <authorList>
            <person name="Stajich J.E."/>
            <person name="Carter-House D."/>
            <person name="Gryganskyi A."/>
        </authorList>
    </citation>
    <scope>NUCLEOTIDE SEQUENCE [LARGE SCALE GENOMIC DNA]</scope>
    <source>
        <strain evidence="8 9">AG-B5</strain>
    </source>
</reference>
<dbReference type="InterPro" id="IPR051243">
    <property type="entry name" value="PcG_WD-repeat"/>
</dbReference>
<feature type="repeat" description="WD" evidence="6">
    <location>
        <begin position="202"/>
        <end position="244"/>
    </location>
</feature>
<dbReference type="PANTHER" id="PTHR10253">
    <property type="entry name" value="POLYCOMB PROTEIN"/>
    <property type="match status" value="1"/>
</dbReference>
<dbReference type="InterPro" id="IPR015943">
    <property type="entry name" value="WD40/YVTN_repeat-like_dom_sf"/>
</dbReference>
<accession>A0ABR2VZL1</accession>
<gene>
    <name evidence="8" type="ORF">K7432_007803</name>
</gene>
<dbReference type="Proteomes" id="UP001479436">
    <property type="component" value="Unassembled WGS sequence"/>
</dbReference>
<keyword evidence="4" id="KW-0805">Transcription regulation</keyword>
<evidence type="ECO:0000256" key="5">
    <source>
        <dbReference type="ARBA" id="ARBA00023163"/>
    </source>
</evidence>
<keyword evidence="9" id="KW-1185">Reference proteome</keyword>
<dbReference type="InterPro" id="IPR036322">
    <property type="entry name" value="WD40_repeat_dom_sf"/>
</dbReference>
<dbReference type="EMBL" id="JASJQH010007278">
    <property type="protein sequence ID" value="KAK9711505.1"/>
    <property type="molecule type" value="Genomic_DNA"/>
</dbReference>
<protein>
    <submittedName>
        <fullName evidence="8">Uncharacterized protein</fullName>
    </submittedName>
</protein>
<dbReference type="Gene3D" id="2.130.10.10">
    <property type="entry name" value="YVTN repeat-like/Quinoprotein amine dehydrogenase"/>
    <property type="match status" value="1"/>
</dbReference>
<dbReference type="PROSITE" id="PS50294">
    <property type="entry name" value="WD_REPEATS_REGION"/>
    <property type="match status" value="1"/>
</dbReference>
<dbReference type="InterPro" id="IPR001680">
    <property type="entry name" value="WD40_rpt"/>
</dbReference>